<name>A0AAN1UAC3_9PROT</name>
<reference evidence="1 2" key="1">
    <citation type="submission" date="2017-09" db="EMBL/GenBank/DDBJ databases">
        <authorList>
            <person name="Kim K.H."/>
            <person name="Chun B.H."/>
            <person name="Han G.S."/>
            <person name="Hyun S.G."/>
            <person name="Jeon C.O."/>
        </authorList>
    </citation>
    <scope>NUCLEOTIDE SEQUENCE [LARGE SCALE GENOMIC DNA]</scope>
    <source>
        <strain evidence="1 2">SH</strain>
    </source>
</reference>
<dbReference type="Proteomes" id="UP000256572">
    <property type="component" value="Chromosome"/>
</dbReference>
<dbReference type="Gene3D" id="3.90.1720.10">
    <property type="entry name" value="endopeptidase domain like (from Nostoc punctiforme)"/>
    <property type="match status" value="1"/>
</dbReference>
<gene>
    <name evidence="1" type="ORF">CJF59_12405</name>
</gene>
<evidence type="ECO:0000313" key="2">
    <source>
        <dbReference type="Proteomes" id="UP000256572"/>
    </source>
</evidence>
<reference evidence="1 2" key="2">
    <citation type="submission" date="2018-08" db="EMBL/GenBank/DDBJ databases">
        <title>Acetobacter oryzifermentans sp. nov., isolated from Korea traditional vinegar and reclassification of Acetobacter pasteurianus subsp. ascendens (Henneberg 1898) as Acetobacter ascendens comb. nov.</title>
        <authorList>
            <person name="Cho G.Y."/>
            <person name="Lee S.H."/>
        </authorList>
    </citation>
    <scope>NUCLEOTIDE SEQUENCE [LARGE SCALE GENOMIC DNA]</scope>
    <source>
        <strain evidence="1 2">SH</strain>
    </source>
</reference>
<sequence length="121" mass="13687">MPWDVNRAIHYLRAKVQPISQGLCATYTRQAIEAGGIRLLHTRHAKDYGSSLRASGFREVSSTGPFRAGDVAVIQPITGHPDGHMCMFDGNTWISDFKQRTLYPGPAYRNEKPIYKIYRHP</sequence>
<dbReference type="AlphaFoldDB" id="A0AAN1UAC3"/>
<accession>A0AAN1UAC3</accession>
<proteinExistence type="predicted"/>
<evidence type="ECO:0000313" key="1">
    <source>
        <dbReference type="EMBL" id="AXN01776.1"/>
    </source>
</evidence>
<dbReference type="EMBL" id="CP023189">
    <property type="protein sequence ID" value="AXN01776.1"/>
    <property type="molecule type" value="Genomic_DNA"/>
</dbReference>
<organism evidence="1 2">
    <name type="scientific">Acetobacter pomorum</name>
    <dbReference type="NCBI Taxonomy" id="65959"/>
    <lineage>
        <taxon>Bacteria</taxon>
        <taxon>Pseudomonadati</taxon>
        <taxon>Pseudomonadota</taxon>
        <taxon>Alphaproteobacteria</taxon>
        <taxon>Acetobacterales</taxon>
        <taxon>Acetobacteraceae</taxon>
        <taxon>Acetobacter</taxon>
    </lineage>
</organism>
<protein>
    <submittedName>
        <fullName evidence="1">Cytoplasmic protein</fullName>
    </submittedName>
</protein>